<feature type="non-terminal residue" evidence="2">
    <location>
        <position position="270"/>
    </location>
</feature>
<evidence type="ECO:0000313" key="2">
    <source>
        <dbReference type="EMBL" id="CAB4046070.1"/>
    </source>
</evidence>
<proteinExistence type="predicted"/>
<evidence type="ECO:0000259" key="1">
    <source>
        <dbReference type="Pfam" id="PF23055"/>
    </source>
</evidence>
<sequence length="270" mass="30556">MGLKKTDQEKFLYNQLENLNLRTKSLVASAESKIKDCSEATASSLMTAILTLSNQSADCYTEWLTVAPDEKIARVQNEHNAIAMSCDNILVSLNAIAGDLRKSTPTTPIEAERPERLRKVDFRPFEKTNPKSWFEQLEVVFKSMVINGEDLRFGALLKLMDESTGTLLSNITRTKPSDPYSKARELLIREFTISKYDRLKAYILDSTPAPDERLTHFLARTDFLIEDVLIDDLRKFCVLRHAPPAVRLQLAGLDFDNKDVGELIKEADTL</sequence>
<dbReference type="Pfam" id="PF23055">
    <property type="entry name" value="DUF7041"/>
    <property type="match status" value="1"/>
</dbReference>
<gene>
    <name evidence="2" type="ORF">PACLA_8A056817</name>
</gene>
<dbReference type="InterPro" id="IPR055469">
    <property type="entry name" value="DUF7041"/>
</dbReference>
<dbReference type="Proteomes" id="UP001152795">
    <property type="component" value="Unassembled WGS sequence"/>
</dbReference>
<dbReference type="EMBL" id="CACRXK020045417">
    <property type="protein sequence ID" value="CAB4046070.1"/>
    <property type="molecule type" value="Genomic_DNA"/>
</dbReference>
<feature type="domain" description="DUF7041" evidence="1">
    <location>
        <begin position="123"/>
        <end position="201"/>
    </location>
</feature>
<name>A0A6S7KVG8_PARCT</name>
<keyword evidence="3" id="KW-1185">Reference proteome</keyword>
<protein>
    <recommendedName>
        <fullName evidence="1">DUF7041 domain-containing protein</fullName>
    </recommendedName>
</protein>
<dbReference type="AlphaFoldDB" id="A0A6S7KVG8"/>
<organism evidence="2 3">
    <name type="scientific">Paramuricea clavata</name>
    <name type="common">Red gorgonian</name>
    <name type="synonym">Violescent sea-whip</name>
    <dbReference type="NCBI Taxonomy" id="317549"/>
    <lineage>
        <taxon>Eukaryota</taxon>
        <taxon>Metazoa</taxon>
        <taxon>Cnidaria</taxon>
        <taxon>Anthozoa</taxon>
        <taxon>Octocorallia</taxon>
        <taxon>Malacalcyonacea</taxon>
        <taxon>Plexauridae</taxon>
        <taxon>Paramuricea</taxon>
    </lineage>
</organism>
<accession>A0A6S7KVG8</accession>
<evidence type="ECO:0000313" key="3">
    <source>
        <dbReference type="Proteomes" id="UP001152795"/>
    </source>
</evidence>
<comment type="caution">
    <text evidence="2">The sequence shown here is derived from an EMBL/GenBank/DDBJ whole genome shotgun (WGS) entry which is preliminary data.</text>
</comment>
<reference evidence="2" key="1">
    <citation type="submission" date="2020-04" db="EMBL/GenBank/DDBJ databases">
        <authorList>
            <person name="Alioto T."/>
            <person name="Alioto T."/>
            <person name="Gomez Garrido J."/>
        </authorList>
    </citation>
    <scope>NUCLEOTIDE SEQUENCE</scope>
    <source>
        <strain evidence="2">A484AB</strain>
    </source>
</reference>